<dbReference type="Pfam" id="PF03016">
    <property type="entry name" value="Exostosin_GT47"/>
    <property type="match status" value="3"/>
</dbReference>
<dbReference type="Proteomes" id="UP000501690">
    <property type="component" value="Linkage Group LG2"/>
</dbReference>
<dbReference type="EMBL" id="CP039346">
    <property type="protein sequence ID" value="QCD80612.1"/>
    <property type="molecule type" value="Genomic_DNA"/>
</dbReference>
<evidence type="ECO:0000313" key="8">
    <source>
        <dbReference type="Proteomes" id="UP000501690"/>
    </source>
</evidence>
<accession>A0A4D6KSX2</accession>
<feature type="domain" description="Exostosin GT47" evidence="6">
    <location>
        <begin position="715"/>
        <end position="999"/>
    </location>
</feature>
<sequence>MKKNVTNLERIEEGLARSRAFIQKAIRYKNHTSFLKESFVSKSSIYRNPHAFHQLSMTHSESVFFRSHVEMMKRLKVWVYEEGEQPLVHDGPVNNKYSIEGQFIDEMDMANKSPFKAHNPEQAHLFLLPFSVSKVIRYVYKPRRSRSDYDPPRLQRLVEDYINVVANKYPYWNRSKGADHFLVSCHDWGPKVSYANPELFKYFIRVLCNANTSEGFEANRDVSIPEVYLPVGKLGPPNMGQHLSNRPILAFFAGGAHGKIRKTLLKRWKNRDREVEVHEYLGKGEDYTKLMGLSKFCLCPSGHEVASPRVVEAIYAGCVPVIICDNYSLPFSDVLDWSEFSLEIAVERIAEIKVILQNVSRDKSHMEMVKRFKVWVYEEGEQPLVHDGPVNDIYAIEGQFMDEIDNYDKWSHFRTTNPEEAHVFYLPFSIANIVHYVYKPIRKHSDYEPIRLQRLVEDYISVVADKYPYWNRSEGADHFLLSCHDWGPKVSFGNPKLFKSFMRVLCNANTSEGFIPNKDVSIPEVNLPKGKLGPPNLGQRPNDRNILAFFAGREHGEIRKILLNYWKGKDSEVQVYESLPKGINYTKLMGESKFCLCPSGYEVASPRVVEALNAGCVPVLISSNYSPPFSDVLNWSQFSVEIPVEKIPEIKTILQRVSRNSLMRIEEDLAEARAAIRRAIQRRNFTSEKEEIFVPRGNIYRNAYAFHQSHIEMLKRFKVWTYREGETPLVHVGPMSSIYGIEGHVIAEVDNITGPFAAHHPDEAHVFMLPLSVAQIVRYLYNPLTTYSRDELMRVTIDYTNIIASRYPYWNRSTGADHFLASCHDWAPDISREESGQELFKNLIRVLCNANTSEGFKPEKDVPMPEINLQGYNLSSPIPGHDPSNRSILAFFAGGAHGRIREMLLEHWKDKDEEVQVHEYLPEGVDYHGLMGQSRFCLCPSGYEVASPRLVESINAGCVPVIVSDYYQLPFSDVLDWRKFSLHIPSKRITEIKTILKSVPRTKYLKLQKRVMKVQRHFVLNRPAKSFDVLHMILHSIWLRRLNIRLLH</sequence>
<evidence type="ECO:0000256" key="4">
    <source>
        <dbReference type="ARBA" id="ARBA00022968"/>
    </source>
</evidence>
<dbReference type="PANTHER" id="PTHR11062">
    <property type="entry name" value="EXOSTOSIN HEPARAN SULFATE GLYCOSYLTRANSFERASE -RELATED"/>
    <property type="match status" value="1"/>
</dbReference>
<keyword evidence="4" id="KW-0735">Signal-anchor</keyword>
<comment type="subcellular location">
    <subcellularLocation>
        <location evidence="1">Golgi apparatus membrane</location>
        <topology evidence="1">Single-pass type II membrane protein</topology>
    </subcellularLocation>
</comment>
<feature type="domain" description="Exostosin GT47" evidence="6">
    <location>
        <begin position="72"/>
        <end position="358"/>
    </location>
</feature>
<dbReference type="AlphaFoldDB" id="A0A4D6KSX2"/>
<evidence type="ECO:0000256" key="3">
    <source>
        <dbReference type="ARBA" id="ARBA00022676"/>
    </source>
</evidence>
<keyword evidence="8" id="KW-1185">Reference proteome</keyword>
<evidence type="ECO:0000313" key="7">
    <source>
        <dbReference type="EMBL" id="QCD80612.1"/>
    </source>
</evidence>
<dbReference type="InterPro" id="IPR040911">
    <property type="entry name" value="Exostosin_GT47"/>
</dbReference>
<dbReference type="InterPro" id="IPR004263">
    <property type="entry name" value="Exostosin"/>
</dbReference>
<evidence type="ECO:0000256" key="2">
    <source>
        <dbReference type="ARBA" id="ARBA00010271"/>
    </source>
</evidence>
<keyword evidence="5" id="KW-0333">Golgi apparatus</keyword>
<gene>
    <name evidence="7" type="ORF">DEO72_LG2g934</name>
</gene>
<dbReference type="PANTHER" id="PTHR11062:SF124">
    <property type="entry name" value="XYLOGALACTURONAN BETA-1,3-XYLOSYLTRANSFERASE"/>
    <property type="match status" value="1"/>
</dbReference>
<evidence type="ECO:0000259" key="6">
    <source>
        <dbReference type="Pfam" id="PF03016"/>
    </source>
</evidence>
<feature type="domain" description="Exostosin GT47" evidence="6">
    <location>
        <begin position="370"/>
        <end position="656"/>
    </location>
</feature>
<keyword evidence="7" id="KW-0808">Transferase</keyword>
<keyword evidence="4" id="KW-0812">Transmembrane</keyword>
<organism evidence="7 8">
    <name type="scientific">Vigna unguiculata</name>
    <name type="common">Cowpea</name>
    <dbReference type="NCBI Taxonomy" id="3917"/>
    <lineage>
        <taxon>Eukaryota</taxon>
        <taxon>Viridiplantae</taxon>
        <taxon>Streptophyta</taxon>
        <taxon>Embryophyta</taxon>
        <taxon>Tracheophyta</taxon>
        <taxon>Spermatophyta</taxon>
        <taxon>Magnoliopsida</taxon>
        <taxon>eudicotyledons</taxon>
        <taxon>Gunneridae</taxon>
        <taxon>Pentapetalae</taxon>
        <taxon>rosids</taxon>
        <taxon>fabids</taxon>
        <taxon>Fabales</taxon>
        <taxon>Fabaceae</taxon>
        <taxon>Papilionoideae</taxon>
        <taxon>50 kb inversion clade</taxon>
        <taxon>NPAAA clade</taxon>
        <taxon>indigoferoid/millettioid clade</taxon>
        <taxon>Phaseoleae</taxon>
        <taxon>Vigna</taxon>
    </lineage>
</organism>
<comment type="similarity">
    <text evidence="2">Belongs to the glycosyltransferase 47 family.</text>
</comment>
<protein>
    <submittedName>
        <fullName evidence="7">Glucuronyl/N-acetylglucosaminyl transferase EXT2</fullName>
    </submittedName>
</protein>
<name>A0A4D6KSX2_VIGUN</name>
<evidence type="ECO:0000256" key="5">
    <source>
        <dbReference type="ARBA" id="ARBA00023034"/>
    </source>
</evidence>
<keyword evidence="3" id="KW-0328">Glycosyltransferase</keyword>
<dbReference type="GO" id="GO:0016757">
    <property type="term" value="F:glycosyltransferase activity"/>
    <property type="evidence" value="ECO:0007669"/>
    <property type="project" value="UniProtKB-KW"/>
</dbReference>
<proteinExistence type="inferred from homology"/>
<evidence type="ECO:0000256" key="1">
    <source>
        <dbReference type="ARBA" id="ARBA00004323"/>
    </source>
</evidence>
<dbReference type="GO" id="GO:0000139">
    <property type="term" value="C:Golgi membrane"/>
    <property type="evidence" value="ECO:0007669"/>
    <property type="project" value="UniProtKB-SubCell"/>
</dbReference>
<reference evidence="7 8" key="1">
    <citation type="submission" date="2019-04" db="EMBL/GenBank/DDBJ databases">
        <title>An improved genome assembly and genetic linkage map for asparagus bean, Vigna unguiculata ssp. sesquipedialis.</title>
        <authorList>
            <person name="Xia Q."/>
            <person name="Zhang R."/>
            <person name="Dong Y."/>
        </authorList>
    </citation>
    <scope>NUCLEOTIDE SEQUENCE [LARGE SCALE GENOMIC DNA]</scope>
    <source>
        <tissue evidence="7">Leaf</tissue>
    </source>
</reference>